<protein>
    <submittedName>
        <fullName evidence="1">Uncharacterized protein</fullName>
    </submittedName>
</protein>
<evidence type="ECO:0000313" key="1">
    <source>
        <dbReference type="EMBL" id="JAD26582.1"/>
    </source>
</evidence>
<accession>A0A0A8YVG8</accession>
<reference evidence="1" key="2">
    <citation type="journal article" date="2015" name="Data Brief">
        <title>Shoot transcriptome of the giant reed, Arundo donax.</title>
        <authorList>
            <person name="Barrero R.A."/>
            <person name="Guerrero F.D."/>
            <person name="Moolhuijzen P."/>
            <person name="Goolsby J.A."/>
            <person name="Tidwell J."/>
            <person name="Bellgard S.E."/>
            <person name="Bellgard M.I."/>
        </authorList>
    </citation>
    <scope>NUCLEOTIDE SEQUENCE</scope>
    <source>
        <tissue evidence="1">Shoot tissue taken approximately 20 cm above the soil surface</tissue>
    </source>
</reference>
<dbReference type="AlphaFoldDB" id="A0A0A8YVG8"/>
<organism evidence="1">
    <name type="scientific">Arundo donax</name>
    <name type="common">Giant reed</name>
    <name type="synonym">Donax arundinaceus</name>
    <dbReference type="NCBI Taxonomy" id="35708"/>
    <lineage>
        <taxon>Eukaryota</taxon>
        <taxon>Viridiplantae</taxon>
        <taxon>Streptophyta</taxon>
        <taxon>Embryophyta</taxon>
        <taxon>Tracheophyta</taxon>
        <taxon>Spermatophyta</taxon>
        <taxon>Magnoliopsida</taxon>
        <taxon>Liliopsida</taxon>
        <taxon>Poales</taxon>
        <taxon>Poaceae</taxon>
        <taxon>PACMAD clade</taxon>
        <taxon>Arundinoideae</taxon>
        <taxon>Arundineae</taxon>
        <taxon>Arundo</taxon>
    </lineage>
</organism>
<proteinExistence type="predicted"/>
<name>A0A0A8YVG8_ARUDO</name>
<sequence length="30" mass="3541">MIDQNSSAYQALSLTLLFSHSLKRQRKIYQ</sequence>
<dbReference type="EMBL" id="GBRH01271313">
    <property type="protein sequence ID" value="JAD26582.1"/>
    <property type="molecule type" value="Transcribed_RNA"/>
</dbReference>
<reference evidence="1" key="1">
    <citation type="submission" date="2014-09" db="EMBL/GenBank/DDBJ databases">
        <authorList>
            <person name="Magalhaes I.L.F."/>
            <person name="Oliveira U."/>
            <person name="Santos F.R."/>
            <person name="Vidigal T.H.D.A."/>
            <person name="Brescovit A.D."/>
            <person name="Santos A.J."/>
        </authorList>
    </citation>
    <scope>NUCLEOTIDE SEQUENCE</scope>
    <source>
        <tissue evidence="1">Shoot tissue taken approximately 20 cm above the soil surface</tissue>
    </source>
</reference>